<keyword evidence="7" id="KW-1185">Reference proteome</keyword>
<dbReference type="PANTHER" id="PTHR30136:SF24">
    <property type="entry name" value="HTH-TYPE TRANSCRIPTIONAL REPRESSOR ALLR"/>
    <property type="match status" value="1"/>
</dbReference>
<dbReference type="GO" id="GO:0045892">
    <property type="term" value="P:negative regulation of DNA-templated transcription"/>
    <property type="evidence" value="ECO:0007669"/>
    <property type="project" value="TreeGrafter"/>
</dbReference>
<feature type="domain" description="IclR-ED" evidence="5">
    <location>
        <begin position="76"/>
        <end position="263"/>
    </location>
</feature>
<dbReference type="Gene3D" id="3.30.450.40">
    <property type="match status" value="1"/>
</dbReference>
<dbReference type="AlphaFoldDB" id="A0A511DPW6"/>
<evidence type="ECO:0000313" key="6">
    <source>
        <dbReference type="EMBL" id="GEL26866.1"/>
    </source>
</evidence>
<dbReference type="PANTHER" id="PTHR30136">
    <property type="entry name" value="HELIX-TURN-HELIX TRANSCRIPTIONAL REGULATOR, ICLR FAMILY"/>
    <property type="match status" value="1"/>
</dbReference>
<dbReference type="Proteomes" id="UP000321685">
    <property type="component" value="Unassembled WGS sequence"/>
</dbReference>
<evidence type="ECO:0000256" key="1">
    <source>
        <dbReference type="ARBA" id="ARBA00023015"/>
    </source>
</evidence>
<dbReference type="RefSeq" id="WP_147115635.1">
    <property type="nucleotide sequence ID" value="NZ_BJVJ01000118.1"/>
</dbReference>
<gene>
    <name evidence="6" type="primary">yagI</name>
    <name evidence="6" type="ORF">PSU4_58200</name>
</gene>
<dbReference type="InterPro" id="IPR036388">
    <property type="entry name" value="WH-like_DNA-bd_sf"/>
</dbReference>
<evidence type="ECO:0000313" key="7">
    <source>
        <dbReference type="Proteomes" id="UP000321685"/>
    </source>
</evidence>
<name>A0A511DPW6_9PSEU</name>
<dbReference type="InterPro" id="IPR005471">
    <property type="entry name" value="Tscrpt_reg_IclR_N"/>
</dbReference>
<sequence length="264" mass="28005">MLRTADPAVRHLPSGRSRIQAVARAGHILRVLALAPADGMPLREVAASVGLAKSTTHGIITTLIDDGLARQDRTTGKYLLGEVVSRRALRPGGSVVRAAALKWCDALAARFGVSMMATVQLGLRVVTVYGVAKPGVGGEPSVGREISLHASAAGKIHLAFSTDLLHAVPRELPSFTSRTLARRVDLVDQLDAARRLGWAISDQERRWGVTALAVPVWWRNSEFLCSLSAESADQPMITGGSPNQALLSAMKAAAADVATSMDDY</sequence>
<evidence type="ECO:0000256" key="2">
    <source>
        <dbReference type="ARBA" id="ARBA00023125"/>
    </source>
</evidence>
<dbReference type="Pfam" id="PF09339">
    <property type="entry name" value="HTH_IclR"/>
    <property type="match status" value="1"/>
</dbReference>
<dbReference type="SMART" id="SM00346">
    <property type="entry name" value="HTH_ICLR"/>
    <property type="match status" value="1"/>
</dbReference>
<dbReference type="InterPro" id="IPR050707">
    <property type="entry name" value="HTH_MetabolicPath_Reg"/>
</dbReference>
<keyword evidence="2" id="KW-0238">DNA-binding</keyword>
<dbReference type="SUPFAM" id="SSF55781">
    <property type="entry name" value="GAF domain-like"/>
    <property type="match status" value="1"/>
</dbReference>
<evidence type="ECO:0000256" key="3">
    <source>
        <dbReference type="ARBA" id="ARBA00023163"/>
    </source>
</evidence>
<dbReference type="PROSITE" id="PS51077">
    <property type="entry name" value="HTH_ICLR"/>
    <property type="match status" value="1"/>
</dbReference>
<protein>
    <submittedName>
        <fullName evidence="6">Putative HTH-type transcriptional regulator YagI</fullName>
    </submittedName>
</protein>
<dbReference type="PROSITE" id="PS51078">
    <property type="entry name" value="ICLR_ED"/>
    <property type="match status" value="1"/>
</dbReference>
<dbReference type="OrthoDB" id="4474604at2"/>
<accession>A0A511DPW6</accession>
<dbReference type="GO" id="GO:0003677">
    <property type="term" value="F:DNA binding"/>
    <property type="evidence" value="ECO:0007669"/>
    <property type="project" value="UniProtKB-KW"/>
</dbReference>
<dbReference type="InterPro" id="IPR014757">
    <property type="entry name" value="Tscrpt_reg_IclR_C"/>
</dbReference>
<dbReference type="Pfam" id="PF01614">
    <property type="entry name" value="IclR_C"/>
    <property type="match status" value="1"/>
</dbReference>
<evidence type="ECO:0000259" key="4">
    <source>
        <dbReference type="PROSITE" id="PS51077"/>
    </source>
</evidence>
<dbReference type="Gene3D" id="1.10.10.10">
    <property type="entry name" value="Winged helix-like DNA-binding domain superfamily/Winged helix DNA-binding domain"/>
    <property type="match status" value="1"/>
</dbReference>
<organism evidence="6 7">
    <name type="scientific">Pseudonocardia sulfidoxydans NBRC 16205</name>
    <dbReference type="NCBI Taxonomy" id="1223511"/>
    <lineage>
        <taxon>Bacteria</taxon>
        <taxon>Bacillati</taxon>
        <taxon>Actinomycetota</taxon>
        <taxon>Actinomycetes</taxon>
        <taxon>Pseudonocardiales</taxon>
        <taxon>Pseudonocardiaceae</taxon>
        <taxon>Pseudonocardia</taxon>
    </lineage>
</organism>
<evidence type="ECO:0000259" key="5">
    <source>
        <dbReference type="PROSITE" id="PS51078"/>
    </source>
</evidence>
<keyword evidence="1" id="KW-0805">Transcription regulation</keyword>
<feature type="domain" description="HTH iclR-type" evidence="4">
    <location>
        <begin position="19"/>
        <end position="82"/>
    </location>
</feature>
<dbReference type="InterPro" id="IPR036390">
    <property type="entry name" value="WH_DNA-bd_sf"/>
</dbReference>
<dbReference type="SUPFAM" id="SSF46785">
    <property type="entry name" value="Winged helix' DNA-binding domain"/>
    <property type="match status" value="1"/>
</dbReference>
<comment type="caution">
    <text evidence="6">The sequence shown here is derived from an EMBL/GenBank/DDBJ whole genome shotgun (WGS) entry which is preliminary data.</text>
</comment>
<dbReference type="EMBL" id="BJVJ01000118">
    <property type="protein sequence ID" value="GEL26866.1"/>
    <property type="molecule type" value="Genomic_DNA"/>
</dbReference>
<proteinExistence type="predicted"/>
<dbReference type="GO" id="GO:0003700">
    <property type="term" value="F:DNA-binding transcription factor activity"/>
    <property type="evidence" value="ECO:0007669"/>
    <property type="project" value="TreeGrafter"/>
</dbReference>
<keyword evidence="3" id="KW-0804">Transcription</keyword>
<reference evidence="6 7" key="1">
    <citation type="submission" date="2019-07" db="EMBL/GenBank/DDBJ databases">
        <title>Whole genome shotgun sequence of Pseudonocardia sulfidoxydans NBRC 16205.</title>
        <authorList>
            <person name="Hosoyama A."/>
            <person name="Uohara A."/>
            <person name="Ohji S."/>
            <person name="Ichikawa N."/>
        </authorList>
    </citation>
    <scope>NUCLEOTIDE SEQUENCE [LARGE SCALE GENOMIC DNA]</scope>
    <source>
        <strain evidence="6 7">NBRC 16205</strain>
    </source>
</reference>
<dbReference type="InterPro" id="IPR029016">
    <property type="entry name" value="GAF-like_dom_sf"/>
</dbReference>